<gene>
    <name evidence="2" type="ORF">DLJ46_01630</name>
</gene>
<proteinExistence type="predicted"/>
<feature type="transmembrane region" description="Helical" evidence="1">
    <location>
        <begin position="50"/>
        <end position="71"/>
    </location>
</feature>
<feature type="transmembrane region" description="Helical" evidence="1">
    <location>
        <begin position="21"/>
        <end position="44"/>
    </location>
</feature>
<keyword evidence="1" id="KW-0472">Membrane</keyword>
<comment type="caution">
    <text evidence="2">The sequence shown here is derived from an EMBL/GenBank/DDBJ whole genome shotgun (WGS) entry which is preliminary data.</text>
</comment>
<evidence type="ECO:0000313" key="3">
    <source>
        <dbReference type="Proteomes" id="UP000245683"/>
    </source>
</evidence>
<evidence type="ECO:0000256" key="1">
    <source>
        <dbReference type="SAM" id="Phobius"/>
    </source>
</evidence>
<dbReference type="AlphaFoldDB" id="A0A317KMT3"/>
<sequence length="178" mass="19685">MLIRFDATPDRVRMTAAYRRLFRGFFRPYQGTGVLLCLLAVVALVPDPAYVAPILAGTGVLFIFFSPALLLHRLVTNAWRYGGGIPSSWEISEDGLRCADERGESLIRWTAVTRVEWLPDQLLLWLGVGRMIAVPLVGLSAEQRDELMGFIQERGLFSGRPTLAASNDQSSSEGGSDR</sequence>
<keyword evidence="1" id="KW-0812">Transmembrane</keyword>
<evidence type="ECO:0000313" key="2">
    <source>
        <dbReference type="EMBL" id="PWU53211.1"/>
    </source>
</evidence>
<name>A0A317KMT3_9ACTN</name>
<protein>
    <recommendedName>
        <fullName evidence="4">YcxB-like protein domain-containing protein</fullName>
    </recommendedName>
</protein>
<reference evidence="3" key="1">
    <citation type="submission" date="2018-05" db="EMBL/GenBank/DDBJ databases">
        <title>Micromonospora globispora sp. nov. and Micromonospora rugosa sp. nov., isolated from marine sediment.</title>
        <authorList>
            <person name="Carro L."/>
            <person name="Aysel V."/>
            <person name="Cetin D."/>
            <person name="Igual J.M."/>
            <person name="Klenk H.-P."/>
            <person name="Trujillo M.E."/>
            <person name="Sahin N."/>
        </authorList>
    </citation>
    <scope>NUCLEOTIDE SEQUENCE [LARGE SCALE GENOMIC DNA]</scope>
    <source>
        <strain evidence="3">S2904</strain>
    </source>
</reference>
<dbReference type="Proteomes" id="UP000245683">
    <property type="component" value="Unassembled WGS sequence"/>
</dbReference>
<accession>A0A317KMT3</accession>
<dbReference type="EMBL" id="QGSV01000049">
    <property type="protein sequence ID" value="PWU53211.1"/>
    <property type="molecule type" value="Genomic_DNA"/>
</dbReference>
<organism evidence="2 3">
    <name type="scientific">Micromonospora globispora</name>
    <dbReference type="NCBI Taxonomy" id="1450148"/>
    <lineage>
        <taxon>Bacteria</taxon>
        <taxon>Bacillati</taxon>
        <taxon>Actinomycetota</taxon>
        <taxon>Actinomycetes</taxon>
        <taxon>Micromonosporales</taxon>
        <taxon>Micromonosporaceae</taxon>
        <taxon>Micromonospora</taxon>
    </lineage>
</organism>
<keyword evidence="1" id="KW-1133">Transmembrane helix</keyword>
<evidence type="ECO:0008006" key="4">
    <source>
        <dbReference type="Google" id="ProtNLM"/>
    </source>
</evidence>
<keyword evidence="3" id="KW-1185">Reference proteome</keyword>